<organism evidence="2 3">
    <name type="scientific">Williamsia maris</name>
    <dbReference type="NCBI Taxonomy" id="72806"/>
    <lineage>
        <taxon>Bacteria</taxon>
        <taxon>Bacillati</taxon>
        <taxon>Actinomycetota</taxon>
        <taxon>Actinomycetes</taxon>
        <taxon>Mycobacteriales</taxon>
        <taxon>Nocardiaceae</taxon>
        <taxon>Williamsia</taxon>
    </lineage>
</organism>
<feature type="transmembrane region" description="Helical" evidence="1">
    <location>
        <begin position="222"/>
        <end position="243"/>
    </location>
</feature>
<feature type="transmembrane region" description="Helical" evidence="1">
    <location>
        <begin position="108"/>
        <end position="125"/>
    </location>
</feature>
<keyword evidence="1" id="KW-0812">Transmembrane</keyword>
<proteinExistence type="predicted"/>
<feature type="transmembrane region" description="Helical" evidence="1">
    <location>
        <begin position="131"/>
        <end position="152"/>
    </location>
</feature>
<reference evidence="2 3" key="1">
    <citation type="submission" date="2022-06" db="EMBL/GenBank/DDBJ databases">
        <title>Genomic Encyclopedia of Archaeal and Bacterial Type Strains, Phase II (KMG-II): from individual species to whole genera.</title>
        <authorList>
            <person name="Goeker M."/>
        </authorList>
    </citation>
    <scope>NUCLEOTIDE SEQUENCE [LARGE SCALE GENOMIC DNA]</scope>
    <source>
        <strain evidence="2 3">DSM 44693</strain>
    </source>
</reference>
<keyword evidence="1" id="KW-0472">Membrane</keyword>
<evidence type="ECO:0000256" key="1">
    <source>
        <dbReference type="SAM" id="Phobius"/>
    </source>
</evidence>
<dbReference type="EMBL" id="JAMTCJ010000002">
    <property type="protein sequence ID" value="MCP2176678.1"/>
    <property type="molecule type" value="Genomic_DNA"/>
</dbReference>
<keyword evidence="3" id="KW-1185">Reference proteome</keyword>
<accession>A0ABT1HEK5</accession>
<feature type="transmembrane region" description="Helical" evidence="1">
    <location>
        <begin position="249"/>
        <end position="270"/>
    </location>
</feature>
<name>A0ABT1HEK5_9NOCA</name>
<feature type="transmembrane region" description="Helical" evidence="1">
    <location>
        <begin position="63"/>
        <end position="87"/>
    </location>
</feature>
<gene>
    <name evidence="2" type="ORF">LX13_002497</name>
</gene>
<dbReference type="Proteomes" id="UP001206895">
    <property type="component" value="Unassembled WGS sequence"/>
</dbReference>
<evidence type="ECO:0008006" key="4">
    <source>
        <dbReference type="Google" id="ProtNLM"/>
    </source>
</evidence>
<comment type="caution">
    <text evidence="2">The sequence shown here is derived from an EMBL/GenBank/DDBJ whole genome shotgun (WGS) entry which is preliminary data.</text>
</comment>
<protein>
    <recommendedName>
        <fullName evidence="4">ABC transmembrane type-1 domain-containing protein</fullName>
    </recommendedName>
</protein>
<evidence type="ECO:0000313" key="2">
    <source>
        <dbReference type="EMBL" id="MCP2176678.1"/>
    </source>
</evidence>
<evidence type="ECO:0000313" key="3">
    <source>
        <dbReference type="Proteomes" id="UP001206895"/>
    </source>
</evidence>
<keyword evidence="1" id="KW-1133">Transmembrane helix</keyword>
<feature type="transmembrane region" description="Helical" evidence="1">
    <location>
        <begin position="16"/>
        <end position="43"/>
    </location>
</feature>
<sequence length="316" mass="34437">MHTAERKTRWSPSRTYLWWFVVINALAFVSIASAWVMLGAWALSAGGVVPVTGGMRTAGMAMWLLLRVGPGLGFLVSVVVFYYAWAVHPSDLPKTLSRAVRLLRRNRLVGATLLSCALPLLLRPATAIQPFAAGLAVAAIVTILGSVLLVVANRERARVVRWVKASSRFPHPSTIECHGRVLEYHRRRFNDDWEVPQSVRSVVVSGSFAAQARFSATMRKTVGILLGLVASAFVPRVVIWFASGAAEPAPWNAFLLMVPLTGAVASAFLVGSAGKYEALATDYARISELPRTQNFTYAVAGRATPIARLRSMRSTY</sequence>